<reference evidence="2" key="1">
    <citation type="submission" date="2019-06" db="EMBL/GenBank/DDBJ databases">
        <authorList>
            <person name="Broberg M."/>
        </authorList>
    </citation>
    <scope>NUCLEOTIDE SEQUENCE [LARGE SCALE GENOMIC DNA]</scope>
</reference>
<dbReference type="OrthoDB" id="3759773at2759"/>
<evidence type="ECO:0000313" key="2">
    <source>
        <dbReference type="Proteomes" id="UP000775872"/>
    </source>
</evidence>
<protein>
    <recommendedName>
        <fullName evidence="3">F-box domain-containing protein</fullName>
    </recommendedName>
</protein>
<keyword evidence="2" id="KW-1185">Reference proteome</keyword>
<evidence type="ECO:0008006" key="3">
    <source>
        <dbReference type="Google" id="ProtNLM"/>
    </source>
</evidence>
<dbReference type="AlphaFoldDB" id="A0A9P0ENL5"/>
<gene>
    <name evidence="1" type="ORF">CSOL1703_00015151</name>
</gene>
<proteinExistence type="predicted"/>
<name>A0A9P0ENL5_9HYPO</name>
<sequence length="502" mass="58340">MPGKKQRHSRPGFPIEIWALIFEKLGEYIPDHVKWFSREPESRPSQLRAIQRLRRVCRTFSSLASPLLCPYLYLEISYESIDRAKELLKNPRIASGIRGIQLSLAYRPEILAHSRSEFSSHWEAKLEDAYSELKLELKPESKPWSWEDDPDLYEKFVAKERQKKMLSTLRNFAQYLGPANSRSGYEFFRSSHERYKEKHYEQFELLMNGSFVRQLAAALGRVRHPIALHLTDDVQQRYNMKNYRLFLGDTGLADAFIQPMPLSDIKGGLLPARVLTELPIAISQAGGWLQSLKLSCPINRCCYIFPPGASPERSMMELRDAFKFLRVVGVGRLGYWCMYTSALLSSRSLRHVAIGCGELQHIGTNCNRPICQRGRQTARWFRTVEPTVKRFRIEDVTISHTELEQMLHMLSPRCKEIRIASVRLFYGDWLKIVEILRLKAGSRIANGKCMLHFTALSGGGFPQRPWDYLYDELEEQLAEYDWKVKQVLDYIAGKHVDKWWSE</sequence>
<dbReference type="Proteomes" id="UP000775872">
    <property type="component" value="Unassembled WGS sequence"/>
</dbReference>
<evidence type="ECO:0000313" key="1">
    <source>
        <dbReference type="EMBL" id="CAH0053963.1"/>
    </source>
</evidence>
<reference evidence="1 2" key="2">
    <citation type="submission" date="2021-10" db="EMBL/GenBank/DDBJ databases">
        <authorList>
            <person name="Piombo E."/>
        </authorList>
    </citation>
    <scope>NUCLEOTIDE SEQUENCE [LARGE SCALE GENOMIC DNA]</scope>
</reference>
<accession>A0A9P0ENL5</accession>
<comment type="caution">
    <text evidence="1">The sequence shown here is derived from an EMBL/GenBank/DDBJ whole genome shotgun (WGS) entry which is preliminary data.</text>
</comment>
<organism evidence="1 2">
    <name type="scientific">Clonostachys solani</name>
    <dbReference type="NCBI Taxonomy" id="160281"/>
    <lineage>
        <taxon>Eukaryota</taxon>
        <taxon>Fungi</taxon>
        <taxon>Dikarya</taxon>
        <taxon>Ascomycota</taxon>
        <taxon>Pezizomycotina</taxon>
        <taxon>Sordariomycetes</taxon>
        <taxon>Hypocreomycetidae</taxon>
        <taxon>Hypocreales</taxon>
        <taxon>Bionectriaceae</taxon>
        <taxon>Clonostachys</taxon>
    </lineage>
</organism>
<dbReference type="EMBL" id="CABFOC020000046">
    <property type="protein sequence ID" value="CAH0053963.1"/>
    <property type="molecule type" value="Genomic_DNA"/>
</dbReference>